<feature type="domain" description="AB hydrolase-1" evidence="3">
    <location>
        <begin position="76"/>
        <end position="316"/>
    </location>
</feature>
<dbReference type="OrthoDB" id="8119704at2759"/>
<dbReference type="Gene3D" id="3.40.50.1820">
    <property type="entry name" value="alpha/beta hydrolase"/>
    <property type="match status" value="1"/>
</dbReference>
<protein>
    <recommendedName>
        <fullName evidence="3">AB hydrolase-1 domain-containing protein</fullName>
    </recommendedName>
</protein>
<gene>
    <name evidence="4" type="ORF">PACTADRAFT_50197</name>
</gene>
<evidence type="ECO:0000256" key="1">
    <source>
        <dbReference type="ARBA" id="ARBA00008645"/>
    </source>
</evidence>
<sequence length="338" mass="38621">MVIIRPRFSFTFSRKVSTIINSMTIGRPAEMGPNIFRLTHADAKELPVEKVVDLYFKKYLPISSCLPTPLNRPQEPLIFIPGLFGSTKMYKKEIQRLCNLLNIPVYAVDLRSHGQSKYALPLSFNAYVSDMVAFMKQQGIERANVSGFSLGGKVAMALALKHPELVSKTLVVDISPATQIHLSPMIDSFIKGLTHVVEDAGINSKDKDWFEQADNALEKHVPHKPTRRYLLNTNLLREHPVKKDGKVHLKCALYHFKSSEILGWPEDEFKGKTYLGPVLFLKAKHSDFIQDSHMDQIEQYFPNYEIREVNTYHLIPNERPDFLIQNFANFIGKKESSF</sequence>
<evidence type="ECO:0000256" key="2">
    <source>
        <dbReference type="ARBA" id="ARBA00022801"/>
    </source>
</evidence>
<accession>A0A1E4TUQ6</accession>
<dbReference type="SUPFAM" id="SSF53474">
    <property type="entry name" value="alpha/beta-Hydrolases"/>
    <property type="match status" value="1"/>
</dbReference>
<dbReference type="PANTHER" id="PTHR46118:SF4">
    <property type="entry name" value="PROTEIN ABHD11"/>
    <property type="match status" value="1"/>
</dbReference>
<name>A0A1E4TUQ6_PACTA</name>
<evidence type="ECO:0000313" key="5">
    <source>
        <dbReference type="Proteomes" id="UP000094236"/>
    </source>
</evidence>
<organism evidence="4 5">
    <name type="scientific">Pachysolen tannophilus NRRL Y-2460</name>
    <dbReference type="NCBI Taxonomy" id="669874"/>
    <lineage>
        <taxon>Eukaryota</taxon>
        <taxon>Fungi</taxon>
        <taxon>Dikarya</taxon>
        <taxon>Ascomycota</taxon>
        <taxon>Saccharomycotina</taxon>
        <taxon>Pichiomycetes</taxon>
        <taxon>Pachysolenaceae</taxon>
        <taxon>Pachysolen</taxon>
    </lineage>
</organism>
<dbReference type="GO" id="GO:0016787">
    <property type="term" value="F:hydrolase activity"/>
    <property type="evidence" value="ECO:0007669"/>
    <property type="project" value="UniProtKB-KW"/>
</dbReference>
<keyword evidence="2" id="KW-0378">Hydrolase</keyword>
<dbReference type="ESTHER" id="pacta-a0a1e4tuq6">
    <property type="family name" value="ABHD11-Acetyl_transferase"/>
</dbReference>
<reference evidence="5" key="1">
    <citation type="submission" date="2016-05" db="EMBL/GenBank/DDBJ databases">
        <title>Comparative genomics of biotechnologically important yeasts.</title>
        <authorList>
            <consortium name="DOE Joint Genome Institute"/>
            <person name="Riley R."/>
            <person name="Haridas S."/>
            <person name="Wolfe K.H."/>
            <person name="Lopes M.R."/>
            <person name="Hittinger C.T."/>
            <person name="Goker M."/>
            <person name="Salamov A."/>
            <person name="Wisecaver J."/>
            <person name="Long T.M."/>
            <person name="Aerts A.L."/>
            <person name="Barry K."/>
            <person name="Choi C."/>
            <person name="Clum A."/>
            <person name="Coughlan A.Y."/>
            <person name="Deshpande S."/>
            <person name="Douglass A.P."/>
            <person name="Hanson S.J."/>
            <person name="Klenk H.-P."/>
            <person name="Labutti K."/>
            <person name="Lapidus A."/>
            <person name="Lindquist E."/>
            <person name="Lipzen A."/>
            <person name="Meier-Kolthoff J.P."/>
            <person name="Ohm R.A."/>
            <person name="Otillar R.P."/>
            <person name="Pangilinan J."/>
            <person name="Peng Y."/>
            <person name="Rokas A."/>
            <person name="Rosa C.A."/>
            <person name="Scheuner C."/>
            <person name="Sibirny A.A."/>
            <person name="Slot J.C."/>
            <person name="Stielow J.B."/>
            <person name="Sun H."/>
            <person name="Kurtzman C.P."/>
            <person name="Blackwell M."/>
            <person name="Grigoriev I.V."/>
            <person name="Jeffries T.W."/>
        </authorList>
    </citation>
    <scope>NUCLEOTIDE SEQUENCE [LARGE SCALE GENOMIC DNA]</scope>
    <source>
        <strain evidence="5">NRRL Y-2460</strain>
    </source>
</reference>
<dbReference type="STRING" id="669874.A0A1E4TUQ6"/>
<dbReference type="EMBL" id="KV454014">
    <property type="protein sequence ID" value="ODV95480.1"/>
    <property type="molecule type" value="Genomic_DNA"/>
</dbReference>
<dbReference type="Pfam" id="PF00561">
    <property type="entry name" value="Abhydrolase_1"/>
    <property type="match status" value="1"/>
</dbReference>
<comment type="similarity">
    <text evidence="1">Belongs to the AB hydrolase superfamily.</text>
</comment>
<dbReference type="InterPro" id="IPR000073">
    <property type="entry name" value="AB_hydrolase_1"/>
</dbReference>
<evidence type="ECO:0000313" key="4">
    <source>
        <dbReference type="EMBL" id="ODV95480.1"/>
    </source>
</evidence>
<dbReference type="Proteomes" id="UP000094236">
    <property type="component" value="Unassembled WGS sequence"/>
</dbReference>
<dbReference type="PANTHER" id="PTHR46118">
    <property type="entry name" value="PROTEIN ABHD11"/>
    <property type="match status" value="1"/>
</dbReference>
<evidence type="ECO:0000259" key="3">
    <source>
        <dbReference type="Pfam" id="PF00561"/>
    </source>
</evidence>
<keyword evidence="5" id="KW-1185">Reference proteome</keyword>
<dbReference type="AlphaFoldDB" id="A0A1E4TUQ6"/>
<proteinExistence type="inferred from homology"/>
<dbReference type="InterPro" id="IPR029058">
    <property type="entry name" value="AB_hydrolase_fold"/>
</dbReference>